<organism evidence="9 10">
    <name type="scientific">Pradoshia eiseniae</name>
    <dbReference type="NCBI Taxonomy" id="2064768"/>
    <lineage>
        <taxon>Bacteria</taxon>
        <taxon>Bacillati</taxon>
        <taxon>Bacillota</taxon>
        <taxon>Bacilli</taxon>
        <taxon>Bacillales</taxon>
        <taxon>Bacillaceae</taxon>
        <taxon>Pradoshia</taxon>
    </lineage>
</organism>
<dbReference type="InterPro" id="IPR001920">
    <property type="entry name" value="Asp/Glu_race"/>
</dbReference>
<dbReference type="SUPFAM" id="SSF53681">
    <property type="entry name" value="Aspartate/glutamate racemase"/>
    <property type="match status" value="2"/>
</dbReference>
<dbReference type="PANTHER" id="PTHR21198:SF2">
    <property type="entry name" value="GLUTAMATE RACEMASE"/>
    <property type="match status" value="1"/>
</dbReference>
<evidence type="ECO:0000313" key="10">
    <source>
        <dbReference type="Proteomes" id="UP000239663"/>
    </source>
</evidence>
<evidence type="ECO:0000313" key="9">
    <source>
        <dbReference type="EMBL" id="PQD94705.1"/>
    </source>
</evidence>
<evidence type="ECO:0000256" key="6">
    <source>
        <dbReference type="ARBA" id="ARBA00023316"/>
    </source>
</evidence>
<sequence length="271" mass="30084">MDRQNPIGLIDSGVGGLTVLKEFIRQLPNENLIYLGDTARCPYGPRPMEEVRKYTWEMANFLLEHNIKMLIIACNTATAAVLEEMREKLPIPVLGVIQPGARAAIDVSKNRNIGIIGTAGTIKSKAYNKALLSIHPKVHLESLACPKFVPLVESGEWNSSIAKKIVAETLKPLKNRSMDTLILGCTHYPLLKEPISNYMGSYVTVISSGEETAREASVLLEHSGMLNMANDHPSYRFYTTGSRRIFKSIAYSWLGETVETVEHAKLESLIE</sequence>
<feature type="binding site" evidence="8">
    <location>
        <begin position="11"/>
        <end position="12"/>
    </location>
    <ligand>
        <name>substrate</name>
    </ligand>
</feature>
<dbReference type="Proteomes" id="UP000239663">
    <property type="component" value="Unassembled WGS sequence"/>
</dbReference>
<evidence type="ECO:0000256" key="7">
    <source>
        <dbReference type="ARBA" id="ARBA00070053"/>
    </source>
</evidence>
<dbReference type="EMBL" id="PKOZ01000008">
    <property type="protein sequence ID" value="PQD94705.1"/>
    <property type="molecule type" value="Genomic_DNA"/>
</dbReference>
<dbReference type="InterPro" id="IPR015942">
    <property type="entry name" value="Asp/Glu/hydantoin_racemase"/>
</dbReference>
<dbReference type="PROSITE" id="PS00923">
    <property type="entry name" value="ASP_GLU_RACEMASE_1"/>
    <property type="match status" value="1"/>
</dbReference>
<keyword evidence="10" id="KW-1185">Reference proteome</keyword>
<feature type="binding site" evidence="8">
    <location>
        <begin position="186"/>
        <end position="187"/>
    </location>
    <ligand>
        <name>substrate</name>
    </ligand>
</feature>
<name>A0A2S7MY73_9BACI</name>
<dbReference type="PANTHER" id="PTHR21198">
    <property type="entry name" value="GLUTAMATE RACEMASE"/>
    <property type="match status" value="1"/>
</dbReference>
<dbReference type="HAMAP" id="MF_00258">
    <property type="entry name" value="Glu_racemase"/>
    <property type="match status" value="1"/>
</dbReference>
<proteinExistence type="inferred from homology"/>
<keyword evidence="6 8" id="KW-0961">Cell wall biogenesis/degradation</keyword>
<keyword evidence="3 8" id="KW-0133">Cell shape</keyword>
<dbReference type="GO" id="GO:0009252">
    <property type="term" value="P:peptidoglycan biosynthetic process"/>
    <property type="evidence" value="ECO:0007669"/>
    <property type="project" value="UniProtKB-UniRule"/>
</dbReference>
<dbReference type="GO" id="GO:0008881">
    <property type="term" value="F:glutamate racemase activity"/>
    <property type="evidence" value="ECO:0007669"/>
    <property type="project" value="UniProtKB-UniRule"/>
</dbReference>
<dbReference type="GO" id="GO:0042802">
    <property type="term" value="F:identical protein binding"/>
    <property type="evidence" value="ECO:0007669"/>
    <property type="project" value="UniProtKB-ARBA"/>
</dbReference>
<dbReference type="EC" id="5.1.1.3" evidence="2 8"/>
<comment type="pathway">
    <text evidence="8">Cell wall biogenesis; peptidoglycan biosynthesis.</text>
</comment>
<evidence type="ECO:0000256" key="8">
    <source>
        <dbReference type="HAMAP-Rule" id="MF_00258"/>
    </source>
</evidence>
<dbReference type="GO" id="GO:0008360">
    <property type="term" value="P:regulation of cell shape"/>
    <property type="evidence" value="ECO:0007669"/>
    <property type="project" value="UniProtKB-KW"/>
</dbReference>
<dbReference type="GO" id="GO:0071555">
    <property type="term" value="P:cell wall organization"/>
    <property type="evidence" value="ECO:0007669"/>
    <property type="project" value="UniProtKB-KW"/>
</dbReference>
<reference evidence="9 10" key="1">
    <citation type="submission" date="2017-12" db="EMBL/GenBank/DDBJ databases">
        <title>Taxonomic description and draft genome of Pradoshia cofamensis Gen. nov., sp. nov., a thermotolerant bacillale isolated from anterior gut of earthworm Eisenia fetida.</title>
        <authorList>
            <person name="Saha T."/>
            <person name="Chakraborty R."/>
        </authorList>
    </citation>
    <scope>NUCLEOTIDE SEQUENCE [LARGE SCALE GENOMIC DNA]</scope>
    <source>
        <strain evidence="9 10">EAG3</strain>
    </source>
</reference>
<dbReference type="FunFam" id="3.40.50.1860:FF:000002">
    <property type="entry name" value="Glutamate racemase"/>
    <property type="match status" value="1"/>
</dbReference>
<feature type="binding site" evidence="8">
    <location>
        <begin position="75"/>
        <end position="76"/>
    </location>
    <ligand>
        <name>substrate</name>
    </ligand>
</feature>
<dbReference type="InterPro" id="IPR018187">
    <property type="entry name" value="Asp/Glu_racemase_AS_1"/>
</dbReference>
<evidence type="ECO:0000256" key="4">
    <source>
        <dbReference type="ARBA" id="ARBA00022984"/>
    </source>
</evidence>
<evidence type="ECO:0000256" key="5">
    <source>
        <dbReference type="ARBA" id="ARBA00023235"/>
    </source>
</evidence>
<dbReference type="NCBIfam" id="TIGR00067">
    <property type="entry name" value="glut_race"/>
    <property type="match status" value="1"/>
</dbReference>
<evidence type="ECO:0000256" key="1">
    <source>
        <dbReference type="ARBA" id="ARBA00001602"/>
    </source>
</evidence>
<comment type="function">
    <text evidence="8">Provides the (R)-glutamate required for cell wall biosynthesis.</text>
</comment>
<gene>
    <name evidence="8" type="primary">murI</name>
    <name evidence="9" type="ORF">CYL18_13690</name>
</gene>
<feature type="active site" description="Proton donor/acceptor" evidence="8">
    <location>
        <position position="185"/>
    </location>
</feature>
<dbReference type="Pfam" id="PF01177">
    <property type="entry name" value="Asp_Glu_race"/>
    <property type="match status" value="1"/>
</dbReference>
<feature type="active site" description="Proton donor/acceptor" evidence="8">
    <location>
        <position position="74"/>
    </location>
</feature>
<keyword evidence="5 8" id="KW-0413">Isomerase</keyword>
<dbReference type="RefSeq" id="WP_104850085.1">
    <property type="nucleotide sequence ID" value="NZ_PKOZ01000008.1"/>
</dbReference>
<dbReference type="Gene3D" id="3.40.50.1860">
    <property type="match status" value="2"/>
</dbReference>
<comment type="similarity">
    <text evidence="8">Belongs to the aspartate/glutamate racemases family.</text>
</comment>
<dbReference type="AlphaFoldDB" id="A0A2S7MY73"/>
<comment type="caution">
    <text evidence="9">The sequence shown here is derived from an EMBL/GenBank/DDBJ whole genome shotgun (WGS) entry which is preliminary data.</text>
</comment>
<dbReference type="NCBIfam" id="NF002035">
    <property type="entry name" value="PRK00865.1-3"/>
    <property type="match status" value="1"/>
</dbReference>
<dbReference type="UniPathway" id="UPA00219"/>
<keyword evidence="4 8" id="KW-0573">Peptidoglycan synthesis</keyword>
<evidence type="ECO:0000256" key="3">
    <source>
        <dbReference type="ARBA" id="ARBA00022960"/>
    </source>
</evidence>
<dbReference type="InterPro" id="IPR033134">
    <property type="entry name" value="Asp/Glu_racemase_AS_2"/>
</dbReference>
<feature type="binding site" evidence="8">
    <location>
        <begin position="43"/>
        <end position="44"/>
    </location>
    <ligand>
        <name>substrate</name>
    </ligand>
</feature>
<comment type="catalytic activity">
    <reaction evidence="1 8">
        <text>L-glutamate = D-glutamate</text>
        <dbReference type="Rhea" id="RHEA:12813"/>
        <dbReference type="ChEBI" id="CHEBI:29985"/>
        <dbReference type="ChEBI" id="CHEBI:29986"/>
        <dbReference type="EC" id="5.1.1.3"/>
    </reaction>
</comment>
<protein>
    <recommendedName>
        <fullName evidence="7 8">Glutamate racemase</fullName>
        <ecNumber evidence="2 8">5.1.1.3</ecNumber>
    </recommendedName>
</protein>
<dbReference type="InterPro" id="IPR004391">
    <property type="entry name" value="Glu_race"/>
</dbReference>
<dbReference type="OrthoDB" id="9801055at2"/>
<dbReference type="PROSITE" id="PS00924">
    <property type="entry name" value="ASP_GLU_RACEMASE_2"/>
    <property type="match status" value="1"/>
</dbReference>
<evidence type="ECO:0000256" key="2">
    <source>
        <dbReference type="ARBA" id="ARBA00013090"/>
    </source>
</evidence>
<accession>A0A2S7MY73</accession>